<evidence type="ECO:0000256" key="2">
    <source>
        <dbReference type="ARBA" id="ARBA00023125"/>
    </source>
</evidence>
<keyword evidence="6" id="KW-1185">Reference proteome</keyword>
<dbReference type="InterPro" id="IPR018060">
    <property type="entry name" value="HTH_AraC"/>
</dbReference>
<dbReference type="InterPro" id="IPR018062">
    <property type="entry name" value="HTH_AraC-typ_CS"/>
</dbReference>
<dbReference type="PROSITE" id="PS01124">
    <property type="entry name" value="HTH_ARAC_FAMILY_2"/>
    <property type="match status" value="1"/>
</dbReference>
<dbReference type="InterPro" id="IPR011051">
    <property type="entry name" value="RmlC_Cupin_sf"/>
</dbReference>
<dbReference type="OrthoDB" id="327083at2"/>
<evidence type="ECO:0000313" key="5">
    <source>
        <dbReference type="EMBL" id="EPF32066.1"/>
    </source>
</evidence>
<dbReference type="HOGENOM" id="CLU_000445_88_6_12"/>
<feature type="domain" description="HTH araC/xylS-type" evidence="4">
    <location>
        <begin position="161"/>
        <end position="259"/>
    </location>
</feature>
<reference evidence="5 6" key="1">
    <citation type="submission" date="2013-04" db="EMBL/GenBank/DDBJ databases">
        <title>The Genome Sequence of Treponema maltophilum ATCC 51939.</title>
        <authorList>
            <consortium name="The Broad Institute Genomics Platform"/>
            <person name="Earl A."/>
            <person name="Ward D."/>
            <person name="Feldgarden M."/>
            <person name="Gevers D."/>
            <person name="Leonetti C."/>
            <person name="Blanton J.M."/>
            <person name="Dewhirst F.E."/>
            <person name="Izard J."/>
            <person name="Walker B."/>
            <person name="Young S."/>
            <person name="Zeng Q."/>
            <person name="Gargeya S."/>
            <person name="Fitzgerald M."/>
            <person name="Haas B."/>
            <person name="Abouelleil A."/>
            <person name="Allen A.W."/>
            <person name="Alvarado L."/>
            <person name="Arachchi H.M."/>
            <person name="Berlin A.M."/>
            <person name="Chapman S.B."/>
            <person name="Gainer-Dewar J."/>
            <person name="Goldberg J."/>
            <person name="Griggs A."/>
            <person name="Gujja S."/>
            <person name="Hansen M."/>
            <person name="Howarth C."/>
            <person name="Imamovic A."/>
            <person name="Ireland A."/>
            <person name="Larimer J."/>
            <person name="McCowan C."/>
            <person name="Murphy C."/>
            <person name="Pearson M."/>
            <person name="Poon T.W."/>
            <person name="Priest M."/>
            <person name="Roberts A."/>
            <person name="Saif S."/>
            <person name="Shea T."/>
            <person name="Sisk P."/>
            <person name="Sykes S."/>
            <person name="Wortman J."/>
            <person name="Nusbaum C."/>
            <person name="Birren B."/>
        </authorList>
    </citation>
    <scope>NUCLEOTIDE SEQUENCE [LARGE SCALE GENOMIC DNA]</scope>
    <source>
        <strain evidence="5 6">ATCC 51939</strain>
    </source>
</reference>
<dbReference type="EMBL" id="ATFF01000002">
    <property type="protein sequence ID" value="EPF32066.1"/>
    <property type="molecule type" value="Genomic_DNA"/>
</dbReference>
<organism evidence="5 6">
    <name type="scientific">Treponema maltophilum ATCC 51939</name>
    <dbReference type="NCBI Taxonomy" id="1125699"/>
    <lineage>
        <taxon>Bacteria</taxon>
        <taxon>Pseudomonadati</taxon>
        <taxon>Spirochaetota</taxon>
        <taxon>Spirochaetia</taxon>
        <taxon>Spirochaetales</taxon>
        <taxon>Treponemataceae</taxon>
        <taxon>Treponema</taxon>
    </lineage>
</organism>
<dbReference type="Gene3D" id="1.10.10.60">
    <property type="entry name" value="Homeodomain-like"/>
    <property type="match status" value="2"/>
</dbReference>
<dbReference type="GO" id="GO:0043565">
    <property type="term" value="F:sequence-specific DNA binding"/>
    <property type="evidence" value="ECO:0007669"/>
    <property type="project" value="InterPro"/>
</dbReference>
<dbReference type="GO" id="GO:0003700">
    <property type="term" value="F:DNA-binding transcription factor activity"/>
    <property type="evidence" value="ECO:0007669"/>
    <property type="project" value="InterPro"/>
</dbReference>
<dbReference type="InterPro" id="IPR009057">
    <property type="entry name" value="Homeodomain-like_sf"/>
</dbReference>
<evidence type="ECO:0000256" key="3">
    <source>
        <dbReference type="ARBA" id="ARBA00023163"/>
    </source>
</evidence>
<dbReference type="PANTHER" id="PTHR43280">
    <property type="entry name" value="ARAC-FAMILY TRANSCRIPTIONAL REGULATOR"/>
    <property type="match status" value="1"/>
</dbReference>
<evidence type="ECO:0000313" key="6">
    <source>
        <dbReference type="Proteomes" id="UP000014541"/>
    </source>
</evidence>
<protein>
    <recommendedName>
        <fullName evidence="4">HTH araC/xylS-type domain-containing protein</fullName>
    </recommendedName>
</protein>
<name>S3K500_TREMA</name>
<dbReference type="PATRIC" id="fig|1125699.3.peg.52"/>
<gene>
    <name evidence="5" type="ORF">HMPREF9194_00054</name>
</gene>
<dbReference type="SMART" id="SM00342">
    <property type="entry name" value="HTH_ARAC"/>
    <property type="match status" value="1"/>
</dbReference>
<sequence length="259" mass="30292">MDSQDLIKLRYFYCSGKLRVKNIRLFTRSKDRNEEAYQTVLNAFMFPLRGRADICLDNQRFAASEGTLIYATSGHKIGFKVKSAEDFVYFNIYHNDVYDKNFCVSLSNYGAYIHDIQTYLAETSADELREYFIRERFLSSVFKKLFELEDFTDFRQFGIIEKAEHYLSENFSEAISLGDIASALHVSANSISYLYKKYRNETIKNRIIELRLKKAIDLIAHNNYSIKKAALEVGFNDPLYFSRLFKSKIGYSPNELRKT</sequence>
<keyword evidence="3" id="KW-0804">Transcription</keyword>
<keyword evidence="2" id="KW-0238">DNA-binding</keyword>
<keyword evidence="1" id="KW-0805">Transcription regulation</keyword>
<comment type="caution">
    <text evidence="5">The sequence shown here is derived from an EMBL/GenBank/DDBJ whole genome shotgun (WGS) entry which is preliminary data.</text>
</comment>
<dbReference type="SUPFAM" id="SSF51182">
    <property type="entry name" value="RmlC-like cupins"/>
    <property type="match status" value="1"/>
</dbReference>
<dbReference type="PANTHER" id="PTHR43280:SF2">
    <property type="entry name" value="HTH-TYPE TRANSCRIPTIONAL REGULATOR EXSA"/>
    <property type="match status" value="1"/>
</dbReference>
<dbReference type="STRING" id="1125699.HMPREF9194_00054"/>
<dbReference type="AlphaFoldDB" id="S3K500"/>
<dbReference type="eggNOG" id="COG2207">
    <property type="taxonomic scope" value="Bacteria"/>
</dbReference>
<dbReference type="SUPFAM" id="SSF46689">
    <property type="entry name" value="Homeodomain-like"/>
    <property type="match status" value="2"/>
</dbReference>
<dbReference type="PROSITE" id="PS00041">
    <property type="entry name" value="HTH_ARAC_FAMILY_1"/>
    <property type="match status" value="1"/>
</dbReference>
<evidence type="ECO:0000259" key="4">
    <source>
        <dbReference type="PROSITE" id="PS01124"/>
    </source>
</evidence>
<accession>S3K500</accession>
<dbReference type="Proteomes" id="UP000014541">
    <property type="component" value="Unassembled WGS sequence"/>
</dbReference>
<proteinExistence type="predicted"/>
<dbReference type="RefSeq" id="WP_016524363.1">
    <property type="nucleotide sequence ID" value="NZ_KE332518.1"/>
</dbReference>
<dbReference type="Pfam" id="PF12833">
    <property type="entry name" value="HTH_18"/>
    <property type="match status" value="1"/>
</dbReference>
<evidence type="ECO:0000256" key="1">
    <source>
        <dbReference type="ARBA" id="ARBA00023015"/>
    </source>
</evidence>